<dbReference type="InterPro" id="IPR016188">
    <property type="entry name" value="PurM-like_N"/>
</dbReference>
<evidence type="ECO:0000256" key="9">
    <source>
        <dbReference type="ARBA" id="ARBA00032931"/>
    </source>
</evidence>
<evidence type="ECO:0000259" key="13">
    <source>
        <dbReference type="Pfam" id="PF00586"/>
    </source>
</evidence>
<dbReference type="InterPro" id="IPR010918">
    <property type="entry name" value="PurM-like_C_dom"/>
</dbReference>
<dbReference type="PANTHER" id="PTHR10520:SF12">
    <property type="entry name" value="TRIFUNCTIONAL PURINE BIOSYNTHETIC PROTEIN ADENOSINE-3"/>
    <property type="match status" value="1"/>
</dbReference>
<protein>
    <recommendedName>
        <fullName evidence="4 12">Phosphoribosylformylglycinamidine cyclo-ligase</fullName>
        <ecNumber evidence="3 12">6.3.3.1</ecNumber>
    </recommendedName>
    <alternativeName>
        <fullName evidence="9 12">AIR synthase</fullName>
    </alternativeName>
    <alternativeName>
        <fullName evidence="10 12">AIRS</fullName>
    </alternativeName>
    <alternativeName>
        <fullName evidence="8 12">Phosphoribosyl-aminoimidazole synthetase</fullName>
    </alternativeName>
</protein>
<evidence type="ECO:0000256" key="1">
    <source>
        <dbReference type="ARBA" id="ARBA00004686"/>
    </source>
</evidence>
<dbReference type="Proteomes" id="UP001157733">
    <property type="component" value="Chromosome"/>
</dbReference>
<evidence type="ECO:0000256" key="11">
    <source>
        <dbReference type="ARBA" id="ARBA00049057"/>
    </source>
</evidence>
<dbReference type="SUPFAM" id="SSF56042">
    <property type="entry name" value="PurM C-terminal domain-like"/>
    <property type="match status" value="1"/>
</dbReference>
<evidence type="ECO:0000256" key="7">
    <source>
        <dbReference type="ARBA" id="ARBA00022840"/>
    </source>
</evidence>
<keyword evidence="12" id="KW-0963">Cytoplasm</keyword>
<evidence type="ECO:0000256" key="8">
    <source>
        <dbReference type="ARBA" id="ARBA00031908"/>
    </source>
</evidence>
<dbReference type="NCBIfam" id="TIGR00878">
    <property type="entry name" value="purM"/>
    <property type="match status" value="1"/>
</dbReference>
<feature type="domain" description="PurM-like C-terminal" evidence="14">
    <location>
        <begin position="178"/>
        <end position="345"/>
    </location>
</feature>
<comment type="catalytic activity">
    <reaction evidence="11 12">
        <text>2-formamido-N(1)-(5-O-phospho-beta-D-ribosyl)acetamidine + ATP = 5-amino-1-(5-phospho-beta-D-ribosyl)imidazole + ADP + phosphate + H(+)</text>
        <dbReference type="Rhea" id="RHEA:23032"/>
        <dbReference type="ChEBI" id="CHEBI:15378"/>
        <dbReference type="ChEBI" id="CHEBI:30616"/>
        <dbReference type="ChEBI" id="CHEBI:43474"/>
        <dbReference type="ChEBI" id="CHEBI:137981"/>
        <dbReference type="ChEBI" id="CHEBI:147287"/>
        <dbReference type="ChEBI" id="CHEBI:456216"/>
        <dbReference type="EC" id="6.3.3.1"/>
    </reaction>
</comment>
<dbReference type="SUPFAM" id="SSF55326">
    <property type="entry name" value="PurM N-terminal domain-like"/>
    <property type="match status" value="1"/>
</dbReference>
<dbReference type="CDD" id="cd02196">
    <property type="entry name" value="PurM"/>
    <property type="match status" value="1"/>
</dbReference>
<evidence type="ECO:0000256" key="3">
    <source>
        <dbReference type="ARBA" id="ARBA00013047"/>
    </source>
</evidence>
<evidence type="ECO:0000256" key="2">
    <source>
        <dbReference type="ARBA" id="ARBA00010280"/>
    </source>
</evidence>
<keyword evidence="6 12" id="KW-0547">Nucleotide-binding</keyword>
<accession>A0ABM9HAR5</accession>
<dbReference type="InterPro" id="IPR004733">
    <property type="entry name" value="PurM_cligase"/>
</dbReference>
<evidence type="ECO:0000256" key="4">
    <source>
        <dbReference type="ARBA" id="ARBA00020367"/>
    </source>
</evidence>
<name>A0ABM9HAR5_9BACT</name>
<comment type="pathway">
    <text evidence="1 12">Purine metabolism; IMP biosynthesis via de novo pathway; 5-amino-1-(5-phospho-D-ribosyl)imidazole from N(2)-formyl-N(1)-(5-phospho-D-ribosyl)glycinamide: step 2/2.</text>
</comment>
<keyword evidence="5 12" id="KW-0436">Ligase</keyword>
<sequence>MPNSNPAHTSKYEESGVSQTGAETALGHLLKHVLPTRQFNTQFPVKADIGYFANVIDLGNGQGVALCTDGVGTKMRVAELLNQYDTIGIDCVAMNVNDLICIGARPISMVDYIACSHIEAHVFDQLGQGLAEGARQAGISISGGEISQIGEIITGIDLIGAALGHIHLDRINTGQHIQPGNLILGLAASGVHSNGLTLARRVLLGETPEMQQERVHQYESALDRTLGAELLEPTRIYVQPVLEMFEAGIDLKALVHITGGGLLNLLRVQTQNIRFVIDPVPDVPPVFSLIQQRGDITDAEMYEVFNMGVGFCIVVEHANDAEAVQKICKQHSISCHGIGYVETTDAGHNEVVVPSKNLIGSGSRFSAA</sequence>
<evidence type="ECO:0000259" key="14">
    <source>
        <dbReference type="Pfam" id="PF02769"/>
    </source>
</evidence>
<dbReference type="InterPro" id="IPR036921">
    <property type="entry name" value="PurM-like_N_sf"/>
</dbReference>
<evidence type="ECO:0000256" key="12">
    <source>
        <dbReference type="HAMAP-Rule" id="MF_00741"/>
    </source>
</evidence>
<evidence type="ECO:0000256" key="10">
    <source>
        <dbReference type="ARBA" id="ARBA00033093"/>
    </source>
</evidence>
<evidence type="ECO:0000256" key="6">
    <source>
        <dbReference type="ARBA" id="ARBA00022741"/>
    </source>
</evidence>
<dbReference type="Pfam" id="PF00586">
    <property type="entry name" value="AIRS"/>
    <property type="match status" value="1"/>
</dbReference>
<evidence type="ECO:0000313" key="16">
    <source>
        <dbReference type="Proteomes" id="UP001157733"/>
    </source>
</evidence>
<comment type="similarity">
    <text evidence="2 12">Belongs to the AIR synthase family.</text>
</comment>
<dbReference type="Pfam" id="PF02769">
    <property type="entry name" value="AIRS_C"/>
    <property type="match status" value="1"/>
</dbReference>
<evidence type="ECO:0000256" key="5">
    <source>
        <dbReference type="ARBA" id="ARBA00022598"/>
    </source>
</evidence>
<dbReference type="EMBL" id="OX336137">
    <property type="protein sequence ID" value="CAI2717206.1"/>
    <property type="molecule type" value="Genomic_DNA"/>
</dbReference>
<gene>
    <name evidence="12 15" type="primary">purM</name>
    <name evidence="15" type="ORF">NSPWAT_0347</name>
</gene>
<dbReference type="PANTHER" id="PTHR10520">
    <property type="entry name" value="TRIFUNCTIONAL PURINE BIOSYNTHETIC PROTEIN ADENOSINE-3-RELATED"/>
    <property type="match status" value="1"/>
</dbReference>
<dbReference type="EC" id="6.3.3.1" evidence="3 12"/>
<dbReference type="Gene3D" id="3.90.650.10">
    <property type="entry name" value="PurM-like C-terminal domain"/>
    <property type="match status" value="1"/>
</dbReference>
<keyword evidence="7 12" id="KW-0067">ATP-binding</keyword>
<dbReference type="GO" id="GO:0004641">
    <property type="term" value="F:phosphoribosylformylglycinamidine cyclo-ligase activity"/>
    <property type="evidence" value="ECO:0007669"/>
    <property type="project" value="UniProtKB-EC"/>
</dbReference>
<evidence type="ECO:0000313" key="15">
    <source>
        <dbReference type="EMBL" id="CAI2717206.1"/>
    </source>
</evidence>
<dbReference type="InterPro" id="IPR036676">
    <property type="entry name" value="PurM-like_C_sf"/>
</dbReference>
<feature type="domain" description="PurM-like N-terminal" evidence="13">
    <location>
        <begin position="53"/>
        <end position="160"/>
    </location>
</feature>
<comment type="subcellular location">
    <subcellularLocation>
        <location evidence="12">Cytoplasm</location>
    </subcellularLocation>
</comment>
<reference evidence="15 16" key="1">
    <citation type="submission" date="2022-09" db="EMBL/GenBank/DDBJ databases">
        <authorList>
            <person name="Kop L."/>
        </authorList>
    </citation>
    <scope>NUCLEOTIDE SEQUENCE [LARGE SCALE GENOMIC DNA]</scope>
    <source>
        <strain evidence="15 16">347</strain>
    </source>
</reference>
<dbReference type="RefSeq" id="WP_282010163.1">
    <property type="nucleotide sequence ID" value="NZ_OX336137.1"/>
</dbReference>
<keyword evidence="16" id="KW-1185">Reference proteome</keyword>
<proteinExistence type="inferred from homology"/>
<organism evidence="15 16">
    <name type="scientific">Nitrospina watsonii</name>
    <dbReference type="NCBI Taxonomy" id="1323948"/>
    <lineage>
        <taxon>Bacteria</taxon>
        <taxon>Pseudomonadati</taxon>
        <taxon>Nitrospinota/Tectimicrobiota group</taxon>
        <taxon>Nitrospinota</taxon>
        <taxon>Nitrospinia</taxon>
        <taxon>Nitrospinales</taxon>
        <taxon>Nitrospinaceae</taxon>
        <taxon>Nitrospina</taxon>
    </lineage>
</organism>
<keyword evidence="12" id="KW-0658">Purine biosynthesis</keyword>
<dbReference type="Gene3D" id="3.30.1330.10">
    <property type="entry name" value="PurM-like, N-terminal domain"/>
    <property type="match status" value="1"/>
</dbReference>
<dbReference type="HAMAP" id="MF_00741">
    <property type="entry name" value="AIRS"/>
    <property type="match status" value="1"/>
</dbReference>